<sequence length="166" mass="19469">QLSKMAKVINTRKADNVFENAFVIQYKFTYANKDHLTLLTKKAEVFLLRVFEDIYQKLGQSSIKHMKNNKYTFQLVSLNFAMDQKQMPLGFSSDYFPSSNACDYCYKQFDETSKGFMNRFEANKTNNLESRILDENNILKKLEKNKDALPLVEQAYVIARERFLSL</sequence>
<keyword evidence="2" id="KW-1185">Reference proteome</keyword>
<name>A0ABN7W2P2_GIGMA</name>
<evidence type="ECO:0000313" key="1">
    <source>
        <dbReference type="EMBL" id="CAG8813740.1"/>
    </source>
</evidence>
<dbReference type="Proteomes" id="UP000789901">
    <property type="component" value="Unassembled WGS sequence"/>
</dbReference>
<feature type="non-terminal residue" evidence="1">
    <location>
        <position position="1"/>
    </location>
</feature>
<organism evidence="1 2">
    <name type="scientific">Gigaspora margarita</name>
    <dbReference type="NCBI Taxonomy" id="4874"/>
    <lineage>
        <taxon>Eukaryota</taxon>
        <taxon>Fungi</taxon>
        <taxon>Fungi incertae sedis</taxon>
        <taxon>Mucoromycota</taxon>
        <taxon>Glomeromycotina</taxon>
        <taxon>Glomeromycetes</taxon>
        <taxon>Diversisporales</taxon>
        <taxon>Gigasporaceae</taxon>
        <taxon>Gigaspora</taxon>
    </lineage>
</organism>
<evidence type="ECO:0000313" key="2">
    <source>
        <dbReference type="Proteomes" id="UP000789901"/>
    </source>
</evidence>
<proteinExistence type="predicted"/>
<comment type="caution">
    <text evidence="1">The sequence shown here is derived from an EMBL/GenBank/DDBJ whole genome shotgun (WGS) entry which is preliminary data.</text>
</comment>
<dbReference type="EMBL" id="CAJVQB010029218">
    <property type="protein sequence ID" value="CAG8813740.1"/>
    <property type="molecule type" value="Genomic_DNA"/>
</dbReference>
<accession>A0ABN7W2P2</accession>
<reference evidence="1 2" key="1">
    <citation type="submission" date="2021-06" db="EMBL/GenBank/DDBJ databases">
        <authorList>
            <person name="Kallberg Y."/>
            <person name="Tangrot J."/>
            <person name="Rosling A."/>
        </authorList>
    </citation>
    <scope>NUCLEOTIDE SEQUENCE [LARGE SCALE GENOMIC DNA]</scope>
    <source>
        <strain evidence="1 2">120-4 pot B 10/14</strain>
    </source>
</reference>
<gene>
    <name evidence="1" type="ORF">GMARGA_LOCUS25867</name>
</gene>
<protein>
    <submittedName>
        <fullName evidence="1">32052_t:CDS:1</fullName>
    </submittedName>
</protein>